<evidence type="ECO:0000313" key="2">
    <source>
        <dbReference type="Proteomes" id="UP000015105"/>
    </source>
</evidence>
<protein>
    <recommendedName>
        <fullName evidence="3">High-light-induced protein, chloroplastic</fullName>
    </recommendedName>
</protein>
<dbReference type="AlphaFoldDB" id="A0A453Q5W7"/>
<sequence length="169" mass="18141">MLHDTPPDKVVVLNQLLDRSFASPFSCPLSTSEPLHRSPSLLFFLPCQTPCSTVVNQCTAMAVASMVHAPSLLAVQALRGQKNAASARCSPRATAFRVRAAKLPAGVQVPRAQPKLSEPFLGFTKTAEVWNSRACMMGLIGTFIVELILNKGVLEIIGFEVGKGLDIPL</sequence>
<reference evidence="2" key="1">
    <citation type="journal article" date="2014" name="Science">
        <title>Ancient hybridizations among the ancestral genomes of bread wheat.</title>
        <authorList>
            <consortium name="International Wheat Genome Sequencing Consortium,"/>
            <person name="Marcussen T."/>
            <person name="Sandve S.R."/>
            <person name="Heier L."/>
            <person name="Spannagl M."/>
            <person name="Pfeifer M."/>
            <person name="Jakobsen K.S."/>
            <person name="Wulff B.B."/>
            <person name="Steuernagel B."/>
            <person name="Mayer K.F."/>
            <person name="Olsen O.A."/>
        </authorList>
    </citation>
    <scope>NUCLEOTIDE SEQUENCE [LARGE SCALE GENOMIC DNA]</scope>
    <source>
        <strain evidence="2">cv. AL8/78</strain>
    </source>
</reference>
<dbReference type="Gramene" id="AET6Gv20986600.1">
    <property type="protein sequence ID" value="AET6Gv20986600.1"/>
    <property type="gene ID" value="AET6Gv20986600"/>
</dbReference>
<reference evidence="1" key="4">
    <citation type="submission" date="2019-03" db="UniProtKB">
        <authorList>
            <consortium name="EnsemblPlants"/>
        </authorList>
    </citation>
    <scope>IDENTIFICATION</scope>
</reference>
<evidence type="ECO:0000313" key="1">
    <source>
        <dbReference type="EnsemblPlants" id="AET6Gv20986600.1"/>
    </source>
</evidence>
<evidence type="ECO:0008006" key="3">
    <source>
        <dbReference type="Google" id="ProtNLM"/>
    </source>
</evidence>
<name>A0A453Q5W7_AEGTS</name>
<dbReference type="STRING" id="200361.A0A453Q5W7"/>
<organism evidence="1 2">
    <name type="scientific">Aegilops tauschii subsp. strangulata</name>
    <name type="common">Goatgrass</name>
    <dbReference type="NCBI Taxonomy" id="200361"/>
    <lineage>
        <taxon>Eukaryota</taxon>
        <taxon>Viridiplantae</taxon>
        <taxon>Streptophyta</taxon>
        <taxon>Embryophyta</taxon>
        <taxon>Tracheophyta</taxon>
        <taxon>Spermatophyta</taxon>
        <taxon>Magnoliopsida</taxon>
        <taxon>Liliopsida</taxon>
        <taxon>Poales</taxon>
        <taxon>Poaceae</taxon>
        <taxon>BOP clade</taxon>
        <taxon>Pooideae</taxon>
        <taxon>Triticodae</taxon>
        <taxon>Triticeae</taxon>
        <taxon>Triticinae</taxon>
        <taxon>Aegilops</taxon>
    </lineage>
</organism>
<accession>A0A453Q5W7</accession>
<keyword evidence="2" id="KW-1185">Reference proteome</keyword>
<proteinExistence type="predicted"/>
<reference evidence="1" key="3">
    <citation type="journal article" date="2017" name="Nature">
        <title>Genome sequence of the progenitor of the wheat D genome Aegilops tauschii.</title>
        <authorList>
            <person name="Luo M.C."/>
            <person name="Gu Y.Q."/>
            <person name="Puiu D."/>
            <person name="Wang H."/>
            <person name="Twardziok S.O."/>
            <person name="Deal K.R."/>
            <person name="Huo N."/>
            <person name="Zhu T."/>
            <person name="Wang L."/>
            <person name="Wang Y."/>
            <person name="McGuire P.E."/>
            <person name="Liu S."/>
            <person name="Long H."/>
            <person name="Ramasamy R.K."/>
            <person name="Rodriguez J.C."/>
            <person name="Van S.L."/>
            <person name="Yuan L."/>
            <person name="Wang Z."/>
            <person name="Xia Z."/>
            <person name="Xiao L."/>
            <person name="Anderson O.D."/>
            <person name="Ouyang S."/>
            <person name="Liang Y."/>
            <person name="Zimin A.V."/>
            <person name="Pertea G."/>
            <person name="Qi P."/>
            <person name="Bennetzen J.L."/>
            <person name="Dai X."/>
            <person name="Dawson M.W."/>
            <person name="Muller H.G."/>
            <person name="Kugler K."/>
            <person name="Rivarola-Duarte L."/>
            <person name="Spannagl M."/>
            <person name="Mayer K.F.X."/>
            <person name="Lu F.H."/>
            <person name="Bevan M.W."/>
            <person name="Leroy P."/>
            <person name="Li P."/>
            <person name="You F.M."/>
            <person name="Sun Q."/>
            <person name="Liu Z."/>
            <person name="Lyons E."/>
            <person name="Wicker T."/>
            <person name="Salzberg S.L."/>
            <person name="Devos K.M."/>
            <person name="Dvorak J."/>
        </authorList>
    </citation>
    <scope>NUCLEOTIDE SEQUENCE [LARGE SCALE GENOMIC DNA]</scope>
    <source>
        <strain evidence="1">cv. AL8/78</strain>
    </source>
</reference>
<dbReference type="Proteomes" id="UP000015105">
    <property type="component" value="Chromosome 6D"/>
</dbReference>
<dbReference type="EnsemblPlants" id="AET6Gv20986600.1">
    <property type="protein sequence ID" value="AET6Gv20986600.1"/>
    <property type="gene ID" value="AET6Gv20986600"/>
</dbReference>
<dbReference type="SUPFAM" id="SSF103511">
    <property type="entry name" value="Chlorophyll a-b binding protein"/>
    <property type="match status" value="1"/>
</dbReference>
<reference evidence="1" key="5">
    <citation type="journal article" date="2021" name="G3 (Bethesda)">
        <title>Aegilops tauschii genome assembly Aet v5.0 features greater sequence contiguity and improved annotation.</title>
        <authorList>
            <person name="Wang L."/>
            <person name="Zhu T."/>
            <person name="Rodriguez J.C."/>
            <person name="Deal K.R."/>
            <person name="Dubcovsky J."/>
            <person name="McGuire P.E."/>
            <person name="Lux T."/>
            <person name="Spannagl M."/>
            <person name="Mayer K.F.X."/>
            <person name="Baldrich P."/>
            <person name="Meyers B.C."/>
            <person name="Huo N."/>
            <person name="Gu Y.Q."/>
            <person name="Zhou H."/>
            <person name="Devos K.M."/>
            <person name="Bennetzen J.L."/>
            <person name="Unver T."/>
            <person name="Budak H."/>
            <person name="Gulick P.J."/>
            <person name="Galiba G."/>
            <person name="Kalapos B."/>
            <person name="Nelson D.R."/>
            <person name="Li P."/>
            <person name="You F.M."/>
            <person name="Luo M.C."/>
            <person name="Dvorak J."/>
        </authorList>
    </citation>
    <scope>NUCLEOTIDE SEQUENCE [LARGE SCALE GENOMIC DNA]</scope>
    <source>
        <strain evidence="1">cv. AL8/78</strain>
    </source>
</reference>
<reference evidence="2" key="2">
    <citation type="journal article" date="2017" name="Nat. Plants">
        <title>The Aegilops tauschii genome reveals multiple impacts of transposons.</title>
        <authorList>
            <person name="Zhao G."/>
            <person name="Zou C."/>
            <person name="Li K."/>
            <person name="Wang K."/>
            <person name="Li T."/>
            <person name="Gao L."/>
            <person name="Zhang X."/>
            <person name="Wang H."/>
            <person name="Yang Z."/>
            <person name="Liu X."/>
            <person name="Jiang W."/>
            <person name="Mao L."/>
            <person name="Kong X."/>
            <person name="Jiao Y."/>
            <person name="Jia J."/>
        </authorList>
    </citation>
    <scope>NUCLEOTIDE SEQUENCE [LARGE SCALE GENOMIC DNA]</scope>
    <source>
        <strain evidence="2">cv. AL8/78</strain>
    </source>
</reference>